<keyword evidence="4 5" id="KW-0808">Transferase</keyword>
<evidence type="ECO:0000256" key="1">
    <source>
        <dbReference type="ARBA" id="ARBA00004496"/>
    </source>
</evidence>
<keyword evidence="7" id="KW-1185">Reference proteome</keyword>
<sequence length="242" mass="27977">MADFDDEPITLSAGALDALKDFYHERDVHVEKFEKLKTQADAVEILSMRDMFKEDWQESQFWYSDDCATLLAEQLLDGATEETTIAIVSAPSVFVAIKNILNAADYTLPKPKLHLLEHDRRFEVFPEFIYYDFNQPLKVPLELKGSVDRFIVDPPFLNADTQTKTALTIRHITKSVHPEEVRAIVCTGERMQDLILRLYKSFGVRTSTYEPEHHELQNEFLCYANYEGSKWGFKKAQESTNE</sequence>
<accession>A0ABR1RJB6</accession>
<reference evidence="6 7" key="1">
    <citation type="submission" date="2023-01" db="EMBL/GenBank/DDBJ databases">
        <title>Analysis of 21 Apiospora genomes using comparative genomics revels a genus with tremendous synthesis potential of carbohydrate active enzymes and secondary metabolites.</title>
        <authorList>
            <person name="Sorensen T."/>
        </authorList>
    </citation>
    <scope>NUCLEOTIDE SEQUENCE [LARGE SCALE GENOMIC DNA]</scope>
    <source>
        <strain evidence="6 7">CBS 20057</strain>
    </source>
</reference>
<dbReference type="HAMAP" id="MF_03187">
    <property type="entry name" value="Methyltr_EFM5"/>
    <property type="match status" value="1"/>
</dbReference>
<dbReference type="EMBL" id="JAQQWI010000013">
    <property type="protein sequence ID" value="KAK8013375.1"/>
    <property type="molecule type" value="Genomic_DNA"/>
</dbReference>
<organism evidence="6 7">
    <name type="scientific">Apiospora marii</name>
    <dbReference type="NCBI Taxonomy" id="335849"/>
    <lineage>
        <taxon>Eukaryota</taxon>
        <taxon>Fungi</taxon>
        <taxon>Dikarya</taxon>
        <taxon>Ascomycota</taxon>
        <taxon>Pezizomycotina</taxon>
        <taxon>Sordariomycetes</taxon>
        <taxon>Xylariomycetidae</taxon>
        <taxon>Amphisphaeriales</taxon>
        <taxon>Apiosporaceae</taxon>
        <taxon>Apiospora</taxon>
    </lineage>
</organism>
<comment type="similarity">
    <text evidence="5">Belongs to the class I-like SAM-binding methyltransferase superfamily. EFM5 family.</text>
</comment>
<evidence type="ECO:0000256" key="2">
    <source>
        <dbReference type="ARBA" id="ARBA00022490"/>
    </source>
</evidence>
<dbReference type="Proteomes" id="UP001396898">
    <property type="component" value="Unassembled WGS sequence"/>
</dbReference>
<evidence type="ECO:0000256" key="4">
    <source>
        <dbReference type="ARBA" id="ARBA00022679"/>
    </source>
</evidence>
<dbReference type="Pfam" id="PF10237">
    <property type="entry name" value="N6-adenineMlase"/>
    <property type="match status" value="1"/>
</dbReference>
<keyword evidence="3 5" id="KW-0489">Methyltransferase</keyword>
<dbReference type="PANTHER" id="PTHR13200:SF0">
    <property type="entry name" value="EEF1A LYSINE METHYLTRANSFERASE 1"/>
    <property type="match status" value="1"/>
</dbReference>
<dbReference type="InterPro" id="IPR041370">
    <property type="entry name" value="Mlase_EEF1AKMT1/ZCCHC4"/>
</dbReference>
<dbReference type="InterPro" id="IPR019369">
    <property type="entry name" value="Efm5/EEF1AKMT1"/>
</dbReference>
<gene>
    <name evidence="5" type="primary">EFM5</name>
    <name evidence="6" type="ORF">PG991_008968</name>
</gene>
<evidence type="ECO:0000313" key="7">
    <source>
        <dbReference type="Proteomes" id="UP001396898"/>
    </source>
</evidence>
<comment type="caution">
    <text evidence="6">The sequence shown here is derived from an EMBL/GenBank/DDBJ whole genome shotgun (WGS) entry which is preliminary data.</text>
</comment>
<evidence type="ECO:0000313" key="6">
    <source>
        <dbReference type="EMBL" id="KAK8013375.1"/>
    </source>
</evidence>
<evidence type="ECO:0000256" key="5">
    <source>
        <dbReference type="HAMAP-Rule" id="MF_03187"/>
    </source>
</evidence>
<name>A0ABR1RJB6_9PEZI</name>
<dbReference type="EC" id="2.1.1.-" evidence="5"/>
<comment type="function">
    <text evidence="5">S-adenosyl-L-methionine-dependent protein-lysine N-methyltransferase that trimethylates elongation factor 1-alpha at 'Lys-79'.</text>
</comment>
<proteinExistence type="inferred from homology"/>
<dbReference type="PANTHER" id="PTHR13200">
    <property type="entry name" value="EEF1A LYSINE METHYLTRANSFERASE 1"/>
    <property type="match status" value="1"/>
</dbReference>
<protein>
    <recommendedName>
        <fullName evidence="5">Protein-lysine N-methyltransferase EFM5</fullName>
        <ecNumber evidence="5">2.1.1.-</ecNumber>
    </recommendedName>
    <alternativeName>
        <fullName evidence="5">Elongation factor methyltransferase 5</fullName>
    </alternativeName>
</protein>
<evidence type="ECO:0000256" key="3">
    <source>
        <dbReference type="ARBA" id="ARBA00022603"/>
    </source>
</evidence>
<comment type="subcellular location">
    <subcellularLocation>
        <location evidence="1 5">Cytoplasm</location>
    </subcellularLocation>
</comment>
<keyword evidence="2 5" id="KW-0963">Cytoplasm</keyword>